<dbReference type="EMBL" id="CP125967">
    <property type="protein sequence ID" value="WWO37695.1"/>
    <property type="molecule type" value="Genomic_DNA"/>
</dbReference>
<proteinExistence type="predicted"/>
<name>A0ABZ2G7D3_9GAMM</name>
<evidence type="ECO:0000313" key="1">
    <source>
        <dbReference type="EMBL" id="WWO37695.1"/>
    </source>
</evidence>
<sequence>MIRFNEMGRERIIEVIGNHNAIVLQQEKLHGVFFNRFNVGLMLLVCVHISISQIMVDMKSLACASDRGRETHRSENVHPVKGSISLATVSPTPFSEVYITLLKTVLLHGFNVVLADGYVGEGAQ</sequence>
<keyword evidence="2" id="KW-1185">Reference proteome</keyword>
<protein>
    <submittedName>
        <fullName evidence="1">Uncharacterized protein</fullName>
    </submittedName>
</protein>
<dbReference type="RefSeq" id="WP_264498242.1">
    <property type="nucleotide sequence ID" value="NZ_CP109947.1"/>
</dbReference>
<accession>A0ABZ2G7D3</accession>
<organism evidence="1 2">
    <name type="scientific">Pectobacterium cacticida</name>
    <dbReference type="NCBI Taxonomy" id="69221"/>
    <lineage>
        <taxon>Bacteria</taxon>
        <taxon>Pseudomonadati</taxon>
        <taxon>Pseudomonadota</taxon>
        <taxon>Gammaproteobacteria</taxon>
        <taxon>Enterobacterales</taxon>
        <taxon>Pectobacteriaceae</taxon>
        <taxon>Pectobacterium</taxon>
    </lineage>
</organism>
<dbReference type="Proteomes" id="UP001379444">
    <property type="component" value="Chromosome"/>
</dbReference>
<evidence type="ECO:0000313" key="2">
    <source>
        <dbReference type="Proteomes" id="UP001379444"/>
    </source>
</evidence>
<gene>
    <name evidence="1" type="ORF">QNA12_14235</name>
</gene>
<reference evidence="1 2" key="1">
    <citation type="journal article" date="2024" name="Front. Plant Sci.">
        <title>Comprehensive phenomic and genomic studies of the species, Pectobacterium cacticida and proposal for reclassification as Alcorniella cacticida comb. nov.</title>
        <authorList>
            <person name="Jonca J."/>
            <person name="Pirhonen M."/>
            <person name="Waleron M.M."/>
            <person name="Gawor J."/>
            <person name="Mrozik A."/>
            <person name="Smoktunowicz M."/>
            <person name="Waleron K."/>
            <person name="Waleron M."/>
        </authorList>
    </citation>
    <scope>NUCLEOTIDE SEQUENCE [LARGE SCALE GENOMIC DNA]</scope>
    <source>
        <strain evidence="1 2">DPMP6</strain>
    </source>
</reference>